<proteinExistence type="predicted"/>
<dbReference type="PROSITE" id="PS50279">
    <property type="entry name" value="BPTI_KUNITZ_2"/>
    <property type="match status" value="2"/>
</dbReference>
<comment type="caution">
    <text evidence="3">The sequence shown here is derived from an EMBL/GenBank/DDBJ whole genome shotgun (WGS) entry which is preliminary data.</text>
</comment>
<dbReference type="InterPro" id="IPR053014">
    <property type="entry name" value="Cuticle_assoc_divergent"/>
</dbReference>
<feature type="domain" description="BPTI/Kunitz inhibitor" evidence="2">
    <location>
        <begin position="142"/>
        <end position="197"/>
    </location>
</feature>
<keyword evidence="4" id="KW-1185">Reference proteome</keyword>
<dbReference type="AlphaFoldDB" id="A0AA39HPA4"/>
<dbReference type="EMBL" id="JAUCMV010000003">
    <property type="protein sequence ID" value="KAK0409566.1"/>
    <property type="molecule type" value="Genomic_DNA"/>
</dbReference>
<dbReference type="SUPFAM" id="SSF57362">
    <property type="entry name" value="BPTI-like"/>
    <property type="match status" value="2"/>
</dbReference>
<feature type="domain" description="BPTI/Kunitz inhibitor" evidence="2">
    <location>
        <begin position="23"/>
        <end position="76"/>
    </location>
</feature>
<dbReference type="PANTHER" id="PTHR46339">
    <property type="entry name" value="PROTEIN CBG15282-RELATED"/>
    <property type="match status" value="1"/>
</dbReference>
<dbReference type="SMART" id="SM00131">
    <property type="entry name" value="KU"/>
    <property type="match status" value="2"/>
</dbReference>
<feature type="signal peptide" evidence="1">
    <location>
        <begin position="1"/>
        <end position="17"/>
    </location>
</feature>
<dbReference type="InterPro" id="IPR002223">
    <property type="entry name" value="Kunitz_BPTI"/>
</dbReference>
<keyword evidence="1" id="KW-0732">Signal</keyword>
<name>A0AA39HPA4_9BILA</name>
<reference evidence="3" key="1">
    <citation type="submission" date="2023-06" db="EMBL/GenBank/DDBJ databases">
        <title>Genomic analysis of the entomopathogenic nematode Steinernema hermaphroditum.</title>
        <authorList>
            <person name="Schwarz E.M."/>
            <person name="Heppert J.K."/>
            <person name="Baniya A."/>
            <person name="Schwartz H.T."/>
            <person name="Tan C.-H."/>
            <person name="Antoshechkin I."/>
            <person name="Sternberg P.W."/>
            <person name="Goodrich-Blair H."/>
            <person name="Dillman A.R."/>
        </authorList>
    </citation>
    <scope>NUCLEOTIDE SEQUENCE</scope>
    <source>
        <strain evidence="3">PS9179</strain>
        <tissue evidence="3">Whole animal</tissue>
    </source>
</reference>
<dbReference type="Pfam" id="PF00014">
    <property type="entry name" value="Kunitz_BPTI"/>
    <property type="match status" value="2"/>
</dbReference>
<gene>
    <name evidence="3" type="ORF">QR680_004625</name>
</gene>
<evidence type="ECO:0000256" key="1">
    <source>
        <dbReference type="SAM" id="SignalP"/>
    </source>
</evidence>
<dbReference type="InterPro" id="IPR036880">
    <property type="entry name" value="Kunitz_BPTI_sf"/>
</dbReference>
<protein>
    <recommendedName>
        <fullName evidence="2">BPTI/Kunitz inhibitor domain-containing protein</fullName>
    </recommendedName>
</protein>
<evidence type="ECO:0000313" key="3">
    <source>
        <dbReference type="EMBL" id="KAK0409566.1"/>
    </source>
</evidence>
<accession>A0AA39HPA4</accession>
<evidence type="ECO:0000313" key="4">
    <source>
        <dbReference type="Proteomes" id="UP001175271"/>
    </source>
</evidence>
<organism evidence="3 4">
    <name type="scientific">Steinernema hermaphroditum</name>
    <dbReference type="NCBI Taxonomy" id="289476"/>
    <lineage>
        <taxon>Eukaryota</taxon>
        <taxon>Metazoa</taxon>
        <taxon>Ecdysozoa</taxon>
        <taxon>Nematoda</taxon>
        <taxon>Chromadorea</taxon>
        <taxon>Rhabditida</taxon>
        <taxon>Tylenchina</taxon>
        <taxon>Panagrolaimomorpha</taxon>
        <taxon>Strongyloidoidea</taxon>
        <taxon>Steinernematidae</taxon>
        <taxon>Steinernema</taxon>
    </lineage>
</organism>
<sequence length="203" mass="22698">MSPSSYVLILILGFVGADLPERCQLPKDVGFECANGEKRVRFYRDQITGVCQPLFYKGCGGNENRFESAKECKEECLPSRPMQTRKGKVLRPQPLLFKQVCNATYSPNLFESLKPCKSDAQSCGENFACFKGTCCPKKDYVCALNYDSGKEAEESALVHEGRYAFNPRLKTCGRFSYFRAEGNFNNFLSFGDCMAFCAPPPSS</sequence>
<dbReference type="PRINTS" id="PR00759">
    <property type="entry name" value="BASICPTASE"/>
</dbReference>
<evidence type="ECO:0000259" key="2">
    <source>
        <dbReference type="PROSITE" id="PS50279"/>
    </source>
</evidence>
<feature type="chain" id="PRO_5041448920" description="BPTI/Kunitz inhibitor domain-containing protein" evidence="1">
    <location>
        <begin position="18"/>
        <end position="203"/>
    </location>
</feature>
<dbReference type="Gene3D" id="4.10.410.10">
    <property type="entry name" value="Pancreatic trypsin inhibitor Kunitz domain"/>
    <property type="match status" value="2"/>
</dbReference>
<dbReference type="Proteomes" id="UP001175271">
    <property type="component" value="Unassembled WGS sequence"/>
</dbReference>
<dbReference type="GO" id="GO:0004867">
    <property type="term" value="F:serine-type endopeptidase inhibitor activity"/>
    <property type="evidence" value="ECO:0007669"/>
    <property type="project" value="InterPro"/>
</dbReference>